<dbReference type="CDD" id="cd03530">
    <property type="entry name" value="Rieske_NirD_small_Bacillus"/>
    <property type="match status" value="1"/>
</dbReference>
<dbReference type="PANTHER" id="PTHR21496:SF23">
    <property type="entry name" value="3-PHENYLPROPIONATE_CINNAMIC ACID DIOXYGENASE FERREDOXIN SUBUNIT"/>
    <property type="match status" value="1"/>
</dbReference>
<dbReference type="RefSeq" id="WP_378097088.1">
    <property type="nucleotide sequence ID" value="NZ_JBHSEP010000009.1"/>
</dbReference>
<dbReference type="PROSITE" id="PS51296">
    <property type="entry name" value="RIESKE"/>
    <property type="match status" value="1"/>
</dbReference>
<gene>
    <name evidence="8" type="primary">nirD</name>
    <name evidence="8" type="ORF">ACFO3S_14150</name>
</gene>
<dbReference type="SUPFAM" id="SSF50022">
    <property type="entry name" value="ISP domain"/>
    <property type="match status" value="1"/>
</dbReference>
<dbReference type="Proteomes" id="UP001596028">
    <property type="component" value="Unassembled WGS sequence"/>
</dbReference>
<name>A0ABV9FC50_9BACL</name>
<comment type="caution">
    <text evidence="8">The sequence shown here is derived from an EMBL/GenBank/DDBJ whole genome shotgun (WGS) entry which is preliminary data.</text>
</comment>
<reference evidence="9" key="1">
    <citation type="journal article" date="2019" name="Int. J. Syst. Evol. Microbiol.">
        <title>The Global Catalogue of Microorganisms (GCM) 10K type strain sequencing project: providing services to taxonomists for standard genome sequencing and annotation.</title>
        <authorList>
            <consortium name="The Broad Institute Genomics Platform"/>
            <consortium name="The Broad Institute Genome Sequencing Center for Infectious Disease"/>
            <person name="Wu L."/>
            <person name="Ma J."/>
        </authorList>
    </citation>
    <scope>NUCLEOTIDE SEQUENCE [LARGE SCALE GENOMIC DNA]</scope>
    <source>
        <strain evidence="9">CCUG 49571</strain>
    </source>
</reference>
<dbReference type="InterPro" id="IPR017941">
    <property type="entry name" value="Rieske_2Fe-2S"/>
</dbReference>
<evidence type="ECO:0000313" key="9">
    <source>
        <dbReference type="Proteomes" id="UP001596028"/>
    </source>
</evidence>
<dbReference type="NCBIfam" id="TIGR02378">
    <property type="entry name" value="nirD_assim_sml"/>
    <property type="match status" value="1"/>
</dbReference>
<keyword evidence="1" id="KW-0001">2Fe-2S</keyword>
<evidence type="ECO:0000256" key="2">
    <source>
        <dbReference type="ARBA" id="ARBA00022723"/>
    </source>
</evidence>
<evidence type="ECO:0000256" key="3">
    <source>
        <dbReference type="ARBA" id="ARBA00023002"/>
    </source>
</evidence>
<sequence>MNKLLVGNIGDIDLKGSRTLNIRNKQIALFRLSDGEVLAVENRCPHKGGALSEGMVCGGVVHCPLHDWRIDLRSGAVQEPDEGCVETYEVEVDRSSGAIYVTIDSLSGAEKGA</sequence>
<organism evidence="8 9">
    <name type="scientific">Cohnella hongkongensis</name>
    <dbReference type="NCBI Taxonomy" id="178337"/>
    <lineage>
        <taxon>Bacteria</taxon>
        <taxon>Bacillati</taxon>
        <taxon>Bacillota</taxon>
        <taxon>Bacilli</taxon>
        <taxon>Bacillales</taxon>
        <taxon>Paenibacillaceae</taxon>
        <taxon>Cohnella</taxon>
    </lineage>
</organism>
<keyword evidence="4" id="KW-0408">Iron</keyword>
<dbReference type="InterPro" id="IPR036922">
    <property type="entry name" value="Rieske_2Fe-2S_sf"/>
</dbReference>
<protein>
    <submittedName>
        <fullName evidence="8">Nitrite reductase small subunit NirD</fullName>
    </submittedName>
</protein>
<keyword evidence="9" id="KW-1185">Reference proteome</keyword>
<evidence type="ECO:0000256" key="4">
    <source>
        <dbReference type="ARBA" id="ARBA00023004"/>
    </source>
</evidence>
<dbReference type="Gene3D" id="2.102.10.10">
    <property type="entry name" value="Rieske [2Fe-2S] iron-sulphur domain"/>
    <property type="match status" value="1"/>
</dbReference>
<evidence type="ECO:0000256" key="6">
    <source>
        <dbReference type="ARBA" id="ARBA00023063"/>
    </source>
</evidence>
<proteinExistence type="predicted"/>
<dbReference type="Pfam" id="PF00355">
    <property type="entry name" value="Rieske"/>
    <property type="match status" value="1"/>
</dbReference>
<accession>A0ABV9FC50</accession>
<evidence type="ECO:0000256" key="5">
    <source>
        <dbReference type="ARBA" id="ARBA00023014"/>
    </source>
</evidence>
<evidence type="ECO:0000313" key="8">
    <source>
        <dbReference type="EMBL" id="MFC4599391.1"/>
    </source>
</evidence>
<keyword evidence="3" id="KW-0560">Oxidoreductase</keyword>
<evidence type="ECO:0000256" key="1">
    <source>
        <dbReference type="ARBA" id="ARBA00022714"/>
    </source>
</evidence>
<keyword evidence="6" id="KW-0534">Nitrate assimilation</keyword>
<keyword evidence="5" id="KW-0411">Iron-sulfur</keyword>
<feature type="domain" description="Rieske" evidence="7">
    <location>
        <begin position="4"/>
        <end position="99"/>
    </location>
</feature>
<keyword evidence="2" id="KW-0479">Metal-binding</keyword>
<dbReference type="PANTHER" id="PTHR21496">
    <property type="entry name" value="FERREDOXIN-RELATED"/>
    <property type="match status" value="1"/>
</dbReference>
<dbReference type="EMBL" id="JBHSEP010000009">
    <property type="protein sequence ID" value="MFC4599391.1"/>
    <property type="molecule type" value="Genomic_DNA"/>
</dbReference>
<evidence type="ECO:0000259" key="7">
    <source>
        <dbReference type="PROSITE" id="PS51296"/>
    </source>
</evidence>
<dbReference type="InterPro" id="IPR012748">
    <property type="entry name" value="Rieske-like_NirD"/>
</dbReference>